<dbReference type="Proteomes" id="UP000807342">
    <property type="component" value="Unassembled WGS sequence"/>
</dbReference>
<dbReference type="EMBL" id="MU152524">
    <property type="protein sequence ID" value="KAF9440441.1"/>
    <property type="molecule type" value="Genomic_DNA"/>
</dbReference>
<organism evidence="2 3">
    <name type="scientific">Macrolepiota fuliginosa MF-IS2</name>
    <dbReference type="NCBI Taxonomy" id="1400762"/>
    <lineage>
        <taxon>Eukaryota</taxon>
        <taxon>Fungi</taxon>
        <taxon>Dikarya</taxon>
        <taxon>Basidiomycota</taxon>
        <taxon>Agaricomycotina</taxon>
        <taxon>Agaricomycetes</taxon>
        <taxon>Agaricomycetidae</taxon>
        <taxon>Agaricales</taxon>
        <taxon>Agaricineae</taxon>
        <taxon>Agaricaceae</taxon>
        <taxon>Macrolepiota</taxon>
    </lineage>
</organism>
<dbReference type="OrthoDB" id="2886395at2759"/>
<dbReference type="InterPro" id="IPR000210">
    <property type="entry name" value="BTB/POZ_dom"/>
</dbReference>
<feature type="domain" description="BTB" evidence="1">
    <location>
        <begin position="34"/>
        <end position="151"/>
    </location>
</feature>
<evidence type="ECO:0000259" key="1">
    <source>
        <dbReference type="SMART" id="SM00225"/>
    </source>
</evidence>
<reference evidence="2" key="1">
    <citation type="submission" date="2020-11" db="EMBL/GenBank/DDBJ databases">
        <authorList>
            <consortium name="DOE Joint Genome Institute"/>
            <person name="Ahrendt S."/>
            <person name="Riley R."/>
            <person name="Andreopoulos W."/>
            <person name="Labutti K."/>
            <person name="Pangilinan J."/>
            <person name="Ruiz-Duenas F.J."/>
            <person name="Barrasa J.M."/>
            <person name="Sanchez-Garcia M."/>
            <person name="Camarero S."/>
            <person name="Miyauchi S."/>
            <person name="Serrano A."/>
            <person name="Linde D."/>
            <person name="Babiker R."/>
            <person name="Drula E."/>
            <person name="Ayuso-Fernandez I."/>
            <person name="Pacheco R."/>
            <person name="Padilla G."/>
            <person name="Ferreira P."/>
            <person name="Barriuso J."/>
            <person name="Kellner H."/>
            <person name="Castanera R."/>
            <person name="Alfaro M."/>
            <person name="Ramirez L."/>
            <person name="Pisabarro A.G."/>
            <person name="Kuo A."/>
            <person name="Tritt A."/>
            <person name="Lipzen A."/>
            <person name="He G."/>
            <person name="Yan M."/>
            <person name="Ng V."/>
            <person name="Cullen D."/>
            <person name="Martin F."/>
            <person name="Rosso M.-N."/>
            <person name="Henrissat B."/>
            <person name="Hibbett D."/>
            <person name="Martinez A.T."/>
            <person name="Grigoriev I.V."/>
        </authorList>
    </citation>
    <scope>NUCLEOTIDE SEQUENCE</scope>
    <source>
        <strain evidence="2">MF-IS2</strain>
    </source>
</reference>
<evidence type="ECO:0000313" key="3">
    <source>
        <dbReference type="Proteomes" id="UP000807342"/>
    </source>
</evidence>
<evidence type="ECO:0000313" key="2">
    <source>
        <dbReference type="EMBL" id="KAF9440441.1"/>
    </source>
</evidence>
<dbReference type="InterPro" id="IPR011333">
    <property type="entry name" value="SKP1/BTB/POZ_sf"/>
</dbReference>
<accession>A0A9P5WYZ7</accession>
<protein>
    <recommendedName>
        <fullName evidence="1">BTB domain-containing protein</fullName>
    </recommendedName>
</protein>
<sequence length="386" mass="43425">MSTPGSRTTHPLPDPSDQSVATIVRDEKYYFFDGSVVILAGDRLFRIHQSLFELGSGFFRTLFSLPQGVDTEGDSRLIEGRSDENPIIFQDTLDDFRALCWALYSRPPAIAAQLKLDTVDVSKLISVLAMSHKYDFPDLRTWCLDVLESHLVVSPASFIGKCGGWDNVGRVLELAQQCDRSTLMRSIEQEWLQRISGSSKAEQISAFLGALDVAEFSGGLRDFHGRAYYTYLKATGIFDAHPLCTTITIDIGGAPSSYMNQDLDFLDAKRQLRIYKGFWSLSQLRLRLTQAPKLPDCPSCSNHTKTCIPAWQSRWNSILSEAEQQGRCLDDPGKLLGEVWNSLSRRPITIPHNNWSTIGCHRFIVEHLETMMRKFNGGIAEHFIVP</sequence>
<dbReference type="SMART" id="SM00225">
    <property type="entry name" value="BTB"/>
    <property type="match status" value="1"/>
</dbReference>
<gene>
    <name evidence="2" type="ORF">P691DRAFT_780080</name>
</gene>
<dbReference type="SUPFAM" id="SSF54695">
    <property type="entry name" value="POZ domain"/>
    <property type="match status" value="1"/>
</dbReference>
<keyword evidence="3" id="KW-1185">Reference proteome</keyword>
<proteinExistence type="predicted"/>
<comment type="caution">
    <text evidence="2">The sequence shown here is derived from an EMBL/GenBank/DDBJ whole genome shotgun (WGS) entry which is preliminary data.</text>
</comment>
<name>A0A9P5WYZ7_9AGAR</name>
<dbReference type="Gene3D" id="3.30.710.10">
    <property type="entry name" value="Potassium Channel Kv1.1, Chain A"/>
    <property type="match status" value="1"/>
</dbReference>
<dbReference type="AlphaFoldDB" id="A0A9P5WYZ7"/>